<comment type="caution">
    <text evidence="8">The sequence shown here is derived from an EMBL/GenBank/DDBJ whole genome shotgun (WGS) entry which is preliminary data.</text>
</comment>
<evidence type="ECO:0000256" key="4">
    <source>
        <dbReference type="ARBA" id="ARBA00022833"/>
    </source>
</evidence>
<evidence type="ECO:0000256" key="5">
    <source>
        <dbReference type="ARBA" id="ARBA00023049"/>
    </source>
</evidence>
<dbReference type="GO" id="GO:0008270">
    <property type="term" value="F:zinc ion binding"/>
    <property type="evidence" value="ECO:0007669"/>
    <property type="project" value="InterPro"/>
</dbReference>
<reference evidence="8" key="1">
    <citation type="journal article" date="2015" name="Nature">
        <title>Complex archaea that bridge the gap between prokaryotes and eukaryotes.</title>
        <authorList>
            <person name="Spang A."/>
            <person name="Saw J.H."/>
            <person name="Jorgensen S.L."/>
            <person name="Zaremba-Niedzwiedzka K."/>
            <person name="Martijn J."/>
            <person name="Lind A.E."/>
            <person name="van Eijk R."/>
            <person name="Schleper C."/>
            <person name="Guy L."/>
            <person name="Ettema T.J."/>
        </authorList>
    </citation>
    <scope>NUCLEOTIDE SEQUENCE</scope>
</reference>
<keyword evidence="4" id="KW-0862">Zinc</keyword>
<keyword evidence="6" id="KW-1133">Transmembrane helix</keyword>
<dbReference type="GO" id="GO:0030574">
    <property type="term" value="P:collagen catabolic process"/>
    <property type="evidence" value="ECO:0007669"/>
    <property type="project" value="TreeGrafter"/>
</dbReference>
<dbReference type="GO" id="GO:0031012">
    <property type="term" value="C:extracellular matrix"/>
    <property type="evidence" value="ECO:0007669"/>
    <property type="project" value="InterPro"/>
</dbReference>
<dbReference type="SMART" id="SM00235">
    <property type="entry name" value="ZnMc"/>
    <property type="match status" value="1"/>
</dbReference>
<evidence type="ECO:0000313" key="8">
    <source>
        <dbReference type="EMBL" id="KKN43943.1"/>
    </source>
</evidence>
<dbReference type="SUPFAM" id="SSF55486">
    <property type="entry name" value="Metalloproteases ('zincins'), catalytic domain"/>
    <property type="match status" value="1"/>
</dbReference>
<protein>
    <recommendedName>
        <fullName evidence="7">Peptidase metallopeptidase domain-containing protein</fullName>
    </recommendedName>
</protein>
<accession>A0A0F9TRD8</accession>
<keyword evidence="6" id="KW-0472">Membrane</keyword>
<evidence type="ECO:0000256" key="1">
    <source>
        <dbReference type="ARBA" id="ARBA00022670"/>
    </source>
</evidence>
<gene>
    <name evidence="8" type="ORF">LCGC14_0698150</name>
</gene>
<dbReference type="InterPro" id="IPR024079">
    <property type="entry name" value="MetalloPept_cat_dom_sf"/>
</dbReference>
<sequence length="315" mass="33258">MRTPKLFLVVIAVCLFAGPALAWELTNLGAAGGWDDINKSTTVTTVLDASDFTADLASVDVESALLNAFGTWDDVAAAPNLNFEFKDDDGGNYDIFDGPNDSGGPPWFNGTTGTLDQSSNWRYANIVVGGWLPASYFGSPYVLAVTWTGQLYGGGGKPQWHSEVFFNDAWNWTNDGEAADVDLLNGLPNLLIDLETVALHEFGHTIGLGHENGEPSVMASFYGGTERTLLADDIDGVTALYSNRIKGGGGGGNGGGRGNGRGPNRFVAGDAEWFLTGVTYLGDGYGAAVPEPVTLLVMAAAGLPLLLKRKRKSRA</sequence>
<keyword evidence="1" id="KW-0645">Protease</keyword>
<feature type="transmembrane region" description="Helical" evidence="6">
    <location>
        <begin position="285"/>
        <end position="307"/>
    </location>
</feature>
<evidence type="ECO:0000256" key="3">
    <source>
        <dbReference type="ARBA" id="ARBA00022801"/>
    </source>
</evidence>
<keyword evidence="5" id="KW-0482">Metalloprotease</keyword>
<dbReference type="Pfam" id="PF00413">
    <property type="entry name" value="Peptidase_M10"/>
    <property type="match status" value="1"/>
</dbReference>
<dbReference type="PRINTS" id="PR00138">
    <property type="entry name" value="MATRIXIN"/>
</dbReference>
<dbReference type="GO" id="GO:0004222">
    <property type="term" value="F:metalloendopeptidase activity"/>
    <property type="evidence" value="ECO:0007669"/>
    <property type="project" value="InterPro"/>
</dbReference>
<keyword evidence="3" id="KW-0378">Hydrolase</keyword>
<keyword evidence="6" id="KW-0812">Transmembrane</keyword>
<evidence type="ECO:0000259" key="7">
    <source>
        <dbReference type="SMART" id="SM00235"/>
    </source>
</evidence>
<dbReference type="Gene3D" id="3.40.390.10">
    <property type="entry name" value="Collagenase (Catalytic Domain)"/>
    <property type="match status" value="1"/>
</dbReference>
<dbReference type="GO" id="GO:0006508">
    <property type="term" value="P:proteolysis"/>
    <property type="evidence" value="ECO:0007669"/>
    <property type="project" value="UniProtKB-KW"/>
</dbReference>
<dbReference type="AlphaFoldDB" id="A0A0F9TRD8"/>
<keyword evidence="2" id="KW-0479">Metal-binding</keyword>
<evidence type="ECO:0000256" key="6">
    <source>
        <dbReference type="SAM" id="Phobius"/>
    </source>
</evidence>
<feature type="domain" description="Peptidase metallopeptidase" evidence="7">
    <location>
        <begin position="30"/>
        <end position="243"/>
    </location>
</feature>
<dbReference type="EMBL" id="LAZR01001480">
    <property type="protein sequence ID" value="KKN43943.1"/>
    <property type="molecule type" value="Genomic_DNA"/>
</dbReference>
<organism evidence="8">
    <name type="scientific">marine sediment metagenome</name>
    <dbReference type="NCBI Taxonomy" id="412755"/>
    <lineage>
        <taxon>unclassified sequences</taxon>
        <taxon>metagenomes</taxon>
        <taxon>ecological metagenomes</taxon>
    </lineage>
</organism>
<dbReference type="GO" id="GO:0030198">
    <property type="term" value="P:extracellular matrix organization"/>
    <property type="evidence" value="ECO:0007669"/>
    <property type="project" value="TreeGrafter"/>
</dbReference>
<dbReference type="PANTHER" id="PTHR10201">
    <property type="entry name" value="MATRIX METALLOPROTEINASE"/>
    <property type="match status" value="1"/>
</dbReference>
<evidence type="ECO:0000256" key="2">
    <source>
        <dbReference type="ARBA" id="ARBA00022723"/>
    </source>
</evidence>
<dbReference type="InterPro" id="IPR021190">
    <property type="entry name" value="Pept_M10A"/>
</dbReference>
<proteinExistence type="predicted"/>
<dbReference type="InterPro" id="IPR006026">
    <property type="entry name" value="Peptidase_Metallo"/>
</dbReference>
<dbReference type="InterPro" id="IPR001818">
    <property type="entry name" value="Pept_M10_metallopeptidase"/>
</dbReference>
<dbReference type="PANTHER" id="PTHR10201:SF323">
    <property type="entry name" value="MATRIX METALLOPROTEINASE-21"/>
    <property type="match status" value="1"/>
</dbReference>
<name>A0A0F9TRD8_9ZZZZ</name>